<accession>A0A926DJM0</accession>
<dbReference type="EMBL" id="JACRSS010000004">
    <property type="protein sequence ID" value="MBC8538944.1"/>
    <property type="molecule type" value="Genomic_DNA"/>
</dbReference>
<name>A0A926DJM0_9FIRM</name>
<protein>
    <submittedName>
        <fullName evidence="1">Uncharacterized protein</fullName>
    </submittedName>
</protein>
<proteinExistence type="predicted"/>
<dbReference type="SUPFAM" id="SSF49785">
    <property type="entry name" value="Galactose-binding domain-like"/>
    <property type="match status" value="1"/>
</dbReference>
<reference evidence="1" key="1">
    <citation type="submission" date="2020-08" db="EMBL/GenBank/DDBJ databases">
        <title>Genome public.</title>
        <authorList>
            <person name="Liu C."/>
            <person name="Sun Q."/>
        </authorList>
    </citation>
    <scope>NUCLEOTIDE SEQUENCE</scope>
    <source>
        <strain evidence="1">NSJ-63</strain>
    </source>
</reference>
<evidence type="ECO:0000313" key="2">
    <source>
        <dbReference type="Proteomes" id="UP000617951"/>
    </source>
</evidence>
<sequence>MEQTLLPVGLRRDGSLYTRIEWASHTESDPKLWVVNVIRDDNRRNGGTWGANTMGPANVVLSFFGEEQTVAKVRIFRNVGVDISVLEELAKTIRIYVSNTDEPEALRTAEDAVDSVPWTLVKTVETEKAEGWQEVILDAPVQAKYVRFELVENHGTPPEIPWTEINEFKIYPQA</sequence>
<evidence type="ECO:0000313" key="1">
    <source>
        <dbReference type="EMBL" id="MBC8538944.1"/>
    </source>
</evidence>
<dbReference type="AlphaFoldDB" id="A0A926DJM0"/>
<keyword evidence="2" id="KW-1185">Reference proteome</keyword>
<comment type="caution">
    <text evidence="1">The sequence shown here is derived from an EMBL/GenBank/DDBJ whole genome shotgun (WGS) entry which is preliminary data.</text>
</comment>
<dbReference type="InterPro" id="IPR008979">
    <property type="entry name" value="Galactose-bd-like_sf"/>
</dbReference>
<organism evidence="1 2">
    <name type="scientific">Guopingia tenuis</name>
    <dbReference type="NCBI Taxonomy" id="2763656"/>
    <lineage>
        <taxon>Bacteria</taxon>
        <taxon>Bacillati</taxon>
        <taxon>Bacillota</taxon>
        <taxon>Clostridia</taxon>
        <taxon>Christensenellales</taxon>
        <taxon>Christensenellaceae</taxon>
        <taxon>Guopingia</taxon>
    </lineage>
</organism>
<dbReference type="Gene3D" id="2.60.120.260">
    <property type="entry name" value="Galactose-binding domain-like"/>
    <property type="match status" value="1"/>
</dbReference>
<dbReference type="RefSeq" id="WP_249280588.1">
    <property type="nucleotide sequence ID" value="NZ_JACRSS010000004.1"/>
</dbReference>
<dbReference type="Proteomes" id="UP000617951">
    <property type="component" value="Unassembled WGS sequence"/>
</dbReference>
<gene>
    <name evidence="1" type="ORF">H8693_08360</name>
</gene>